<gene>
    <name evidence="4" type="primary">TRM3</name>
    <name evidence="4" type="ORF">CAAN4_H20076</name>
</gene>
<dbReference type="Gene3D" id="3.40.1280.10">
    <property type="match status" value="1"/>
</dbReference>
<dbReference type="Proteomes" id="UP001497600">
    <property type="component" value="Chromosome H"/>
</dbReference>
<dbReference type="EMBL" id="OZ004260">
    <property type="protein sequence ID" value="CAK7921906.1"/>
    <property type="molecule type" value="Genomic_DNA"/>
</dbReference>
<dbReference type="InterPro" id="IPR001537">
    <property type="entry name" value="SpoU_MeTrfase"/>
</dbReference>
<evidence type="ECO:0000256" key="2">
    <source>
        <dbReference type="ARBA" id="ARBA00022679"/>
    </source>
</evidence>
<keyword evidence="5" id="KW-1185">Reference proteome</keyword>
<protein>
    <submittedName>
        <fullName evidence="4">tRNA (Guanosine(18)-2'-O)-methyltransferase</fullName>
    </submittedName>
</protein>
<dbReference type="Pfam" id="PF00588">
    <property type="entry name" value="SpoU_methylase"/>
    <property type="match status" value="1"/>
</dbReference>
<dbReference type="InterPro" id="IPR044748">
    <property type="entry name" value="Trm3/TARBP1_C"/>
</dbReference>
<organism evidence="4 5">
    <name type="scientific">[Candida] anglica</name>
    <dbReference type="NCBI Taxonomy" id="148631"/>
    <lineage>
        <taxon>Eukaryota</taxon>
        <taxon>Fungi</taxon>
        <taxon>Dikarya</taxon>
        <taxon>Ascomycota</taxon>
        <taxon>Saccharomycotina</taxon>
        <taxon>Pichiomycetes</taxon>
        <taxon>Debaryomycetaceae</taxon>
        <taxon>Kurtzmaniella</taxon>
    </lineage>
</organism>
<evidence type="ECO:0000256" key="1">
    <source>
        <dbReference type="ARBA" id="ARBA00022603"/>
    </source>
</evidence>
<keyword evidence="1" id="KW-0489">Methyltransferase</keyword>
<evidence type="ECO:0000313" key="4">
    <source>
        <dbReference type="EMBL" id="CAK7921906.1"/>
    </source>
</evidence>
<proteinExistence type="predicted"/>
<evidence type="ECO:0000259" key="3">
    <source>
        <dbReference type="Pfam" id="PF00588"/>
    </source>
</evidence>
<sequence>MKPSLADNYCPDPQMSSISLVAKYLDDTRKAELATSLVSEIDSSQESLSVLCDLLDSLDITTKSSIYPQILDFCTSILDDPSKNDYAAVTKLASGLPALRKDLVNRATTHLSLYLHQSKVNLLPEFKQLVKGTEVSDQDQQLTNEHIVSVFEFLEYMFMHSVLVEADDVTELDNLLCLLIGVNDEAVSSAVSSMLRWRIHSIANSTNMVTSIWTIIFALEKSSAKHHKAHSYVLWLRYLTSFSAEELAADPAFQSQVSSEHYWNCVQIGLTSPFHEHRKFSLSILQVSVKGIANSFTNSFMSWDTTKAHVYLKEWARYVTLFEILGIDTSLHQAEAGTRDIIGLISPNSVIHPSWGFCLLSTGFNASMDSVRKFALSLLMSIPPQNLYLIKHGLPFLEGVFLPYAMLAAHFHVRKVGCTNENNCEYGERITAFVCSLVENLETEQEFQDTTTAIFTALNTADVFDPAKIYVSLGLLKGLNSKRVLKYGTRLESLLLSMIEYKPEGFLFQRSLQTINLRLLLNFKFVDVSTFFGSIDKFYKFNGCEIIGDHVDLISEYLSKHSVSLADLQSVNSSGELEALVFAVIQRIYPESNVSIDGDSLIVNVLEQGIVKDIDAKIVQQFVSNVLTSKVVDEEQLQLYTRLSNVEENVWLTYQDQISENLPTFWEIIQSDVKSSDELCLRISAKKLSFFSILCRAIPGQDNMFDLKSLINFSSILFSNSRDASKSSKTFYKVRDEAFGHLYTLLDVSIGTLESLTGSQIKDIISIIDCNSSGVEHNTALVTLVQRLITEAESPETIQSIVEHLDELWSSLTSARLQLNQKDLHVAVIQALSHKKILSQSVSNPAISEILLAFSITVIQNSHGRRCLLPALTKSLSDFQIAHHPDEFESCPWIPEVLVRGYTVLQLKSNVFRLENIIGKLYDTKIARTTNSDIYREIYGLEDISSRVNIMAILGSTKSSHFSKRILDFIVTNEREFFLFEVVKRTDGLEEWTRIQLFSVILIASRNIASHYMIQNYMTRFVGLLETDPSPLVRIYIEWMIATYLLDSPEDTEKIFLTLKKLVDMNGGKPTLLTSYERILLIMIQQLPKEKEEELLTKLLTVVLPAATSNKAITRHFSLSLTCAIYPEIKSKKLDIDPQLLAVVENMYNTAILSDAFGTHRSGDATLWDITKDMTLVSISGGVLLRVSDRDIDFITKESYLACLSESQLNALQVPVGENFEELWIKDRKLQGDKRAIASRDTASASSIDQSPLQTKSGALNSILDVDEDTRHVVRSDLIVVSSLVNKPPNLGGICRLCDVLGAGTLTLHDLNVKNHPQFKTVAVTADRWMPMIEVKPEDIISYFAEKKREGYTLIGLEQTDKSVELNHELKFPKKSLILIGREKEGIPGDLLAELDFCVEIKQVGVIRSMNIQTATAIIVHAYSTQHC</sequence>
<dbReference type="InterPro" id="IPR029028">
    <property type="entry name" value="Alpha/beta_knot_MTases"/>
</dbReference>
<reference evidence="4 5" key="1">
    <citation type="submission" date="2024-01" db="EMBL/GenBank/DDBJ databases">
        <authorList>
            <consortium name="Genoscope - CEA"/>
            <person name="William W."/>
        </authorList>
    </citation>
    <scope>NUCLEOTIDE SEQUENCE [LARGE SCALE GENOMIC DNA]</scope>
    <source>
        <strain evidence="4 5">29B2s-10</strain>
    </source>
</reference>
<dbReference type="PANTHER" id="PTHR12029">
    <property type="entry name" value="RNA METHYLTRANSFERASE"/>
    <property type="match status" value="1"/>
</dbReference>
<keyword evidence="2" id="KW-0808">Transferase</keyword>
<dbReference type="PANTHER" id="PTHR12029:SF11">
    <property type="entry name" value="METHYLTRANSFERASE TARBP1-RELATED"/>
    <property type="match status" value="1"/>
</dbReference>
<dbReference type="SUPFAM" id="SSF75217">
    <property type="entry name" value="alpha/beta knot"/>
    <property type="match status" value="1"/>
</dbReference>
<dbReference type="InterPro" id="IPR029026">
    <property type="entry name" value="tRNA_m1G_MTases_N"/>
</dbReference>
<accession>A0ABP0ELE8</accession>
<dbReference type="InterPro" id="IPR045330">
    <property type="entry name" value="TRM3/TARBP1"/>
</dbReference>
<evidence type="ECO:0000313" key="5">
    <source>
        <dbReference type="Proteomes" id="UP001497600"/>
    </source>
</evidence>
<dbReference type="CDD" id="cd18091">
    <property type="entry name" value="SpoU-like_TRM3-like"/>
    <property type="match status" value="1"/>
</dbReference>
<feature type="domain" description="tRNA/rRNA methyltransferase SpoU type" evidence="3">
    <location>
        <begin position="1278"/>
        <end position="1420"/>
    </location>
</feature>
<name>A0ABP0ELE8_9ASCO</name>